<evidence type="ECO:0000313" key="5">
    <source>
        <dbReference type="Proteomes" id="UP001213000"/>
    </source>
</evidence>
<dbReference type="PANTHER" id="PTHR10039">
    <property type="entry name" value="AMELOGENIN"/>
    <property type="match status" value="1"/>
</dbReference>
<dbReference type="InterPro" id="IPR027417">
    <property type="entry name" value="P-loop_NTPase"/>
</dbReference>
<dbReference type="Pfam" id="PF24883">
    <property type="entry name" value="NPHP3_N"/>
    <property type="match status" value="1"/>
</dbReference>
<dbReference type="Proteomes" id="UP001213000">
    <property type="component" value="Unassembled WGS sequence"/>
</dbReference>
<dbReference type="InterPro" id="IPR056884">
    <property type="entry name" value="NPHP3-like_N"/>
</dbReference>
<sequence length="782" mass="88949">MSVLDSFIDSIGTFGTWLRFVSRKEASGPQNQAYRAFGHDTVRYAEGLGSAPPSGFFANANRFVIQHAEFTNNVNMFDTGNAVLHLLMPYTDPNALVDSSARWPPPSCHPGTRNTICTKLMSWLDDAAREWKFIWLWGSAGCGKSAVAQTFADKCLGHGRLGASFFFSRPNRRNNPKTVVPTLVYQLATHCPAYKAIITYRLSEDSHLLSKAIPVQFKKLIIEPFADLQQRGVISTQQPFVIILDGLDECQDEFAQCEIVRQIEEAVRLKKDLPLIWMVCSRPEAHLQHTFARIPVCSPEELAIDEECRGDVERYLSAGLFEVKMKYNIDPMWPPAAEFAVVVKGASGHFVFAATALGFISDEDYANPVQRLDKLVVFLKEKDVEHDSVINPLTKLDFLYSCILADIPRDIFPTTWRILAHLIFVRKIRPVVSKFLYTSAPTLCNLIDVNRSTFYSALRKLYSVVAVPPPEKVARIPLRFYHASFQDYLVDASRSGRFAIEEQRALVDITKCLFHWNQVDTSHFHTQARRNRSRCHDHAVLPGLKWTANPDAQYLSRGISGFAASRSWLGCEKVGPDPDLLTCVFQLDMRYLYIDLVPWCRFLNECYSKGLLGDFCRTEPSEEFDALLLDRLKMMTNQELVKPASFPFTWHDYHEYKLREYVLMGYGSKAVIIWFTTNGKTGYRLDRLTCDEEPSQRRVSKYQKWLQKKGRFALGRIEAVENNDISKDKSLRAISSCPKRVYSPAVANRETGDTNQREADAESPLYPAKDNNFLPLVTEIGN</sequence>
<protein>
    <recommendedName>
        <fullName evidence="3">Nephrocystin 3-like N-terminal domain-containing protein</fullName>
    </recommendedName>
</protein>
<feature type="region of interest" description="Disordered" evidence="2">
    <location>
        <begin position="745"/>
        <end position="767"/>
    </location>
</feature>
<keyword evidence="5" id="KW-1185">Reference proteome</keyword>
<dbReference type="Gene3D" id="3.40.50.300">
    <property type="entry name" value="P-loop containing nucleotide triphosphate hydrolases"/>
    <property type="match status" value="1"/>
</dbReference>
<dbReference type="AlphaFoldDB" id="A0AAD5VRH3"/>
<keyword evidence="1" id="KW-0677">Repeat</keyword>
<evidence type="ECO:0000256" key="2">
    <source>
        <dbReference type="SAM" id="MobiDB-lite"/>
    </source>
</evidence>
<accession>A0AAD5VRH3</accession>
<organism evidence="4 5">
    <name type="scientific">Leucocoprinus birnbaumii</name>
    <dbReference type="NCBI Taxonomy" id="56174"/>
    <lineage>
        <taxon>Eukaryota</taxon>
        <taxon>Fungi</taxon>
        <taxon>Dikarya</taxon>
        <taxon>Basidiomycota</taxon>
        <taxon>Agaricomycotina</taxon>
        <taxon>Agaricomycetes</taxon>
        <taxon>Agaricomycetidae</taxon>
        <taxon>Agaricales</taxon>
        <taxon>Agaricineae</taxon>
        <taxon>Agaricaceae</taxon>
        <taxon>Leucocoprinus</taxon>
    </lineage>
</organism>
<reference evidence="4" key="1">
    <citation type="submission" date="2022-07" db="EMBL/GenBank/DDBJ databases">
        <title>Genome Sequence of Leucocoprinus birnbaumii.</title>
        <authorList>
            <person name="Buettner E."/>
        </authorList>
    </citation>
    <scope>NUCLEOTIDE SEQUENCE</scope>
    <source>
        <strain evidence="4">VT141</strain>
    </source>
</reference>
<dbReference type="PANTHER" id="PTHR10039:SF5">
    <property type="entry name" value="NACHT DOMAIN-CONTAINING PROTEIN"/>
    <property type="match status" value="1"/>
</dbReference>
<gene>
    <name evidence="4" type="ORF">NP233_g6181</name>
</gene>
<proteinExistence type="predicted"/>
<name>A0AAD5VRH3_9AGAR</name>
<dbReference type="EMBL" id="JANIEX010000392">
    <property type="protein sequence ID" value="KAJ3567726.1"/>
    <property type="molecule type" value="Genomic_DNA"/>
</dbReference>
<comment type="caution">
    <text evidence="4">The sequence shown here is derived from an EMBL/GenBank/DDBJ whole genome shotgun (WGS) entry which is preliminary data.</text>
</comment>
<evidence type="ECO:0000259" key="3">
    <source>
        <dbReference type="Pfam" id="PF24883"/>
    </source>
</evidence>
<feature type="domain" description="Nephrocystin 3-like N-terminal" evidence="3">
    <location>
        <begin position="120"/>
        <end position="282"/>
    </location>
</feature>
<evidence type="ECO:0000256" key="1">
    <source>
        <dbReference type="ARBA" id="ARBA00022737"/>
    </source>
</evidence>
<evidence type="ECO:0000313" key="4">
    <source>
        <dbReference type="EMBL" id="KAJ3567726.1"/>
    </source>
</evidence>
<feature type="compositionally biased region" description="Basic and acidic residues" evidence="2">
    <location>
        <begin position="750"/>
        <end position="760"/>
    </location>
</feature>
<dbReference type="SUPFAM" id="SSF52540">
    <property type="entry name" value="P-loop containing nucleoside triphosphate hydrolases"/>
    <property type="match status" value="1"/>
</dbReference>